<feature type="compositionally biased region" description="Basic and acidic residues" evidence="7">
    <location>
        <begin position="8"/>
        <end position="32"/>
    </location>
</feature>
<evidence type="ECO:0000256" key="5">
    <source>
        <dbReference type="ARBA" id="ARBA00022989"/>
    </source>
</evidence>
<evidence type="ECO:0000256" key="8">
    <source>
        <dbReference type="SAM" id="Phobius"/>
    </source>
</evidence>
<evidence type="ECO:0000313" key="9">
    <source>
        <dbReference type="EMBL" id="MBF5059205.1"/>
    </source>
</evidence>
<evidence type="ECO:0000256" key="2">
    <source>
        <dbReference type="ARBA" id="ARBA00022448"/>
    </source>
</evidence>
<feature type="transmembrane region" description="Helical" evidence="8">
    <location>
        <begin position="548"/>
        <end position="570"/>
    </location>
</feature>
<dbReference type="Proteomes" id="UP001194714">
    <property type="component" value="Unassembled WGS sequence"/>
</dbReference>
<dbReference type="PANTHER" id="PTHR42770">
    <property type="entry name" value="AMINO ACID TRANSPORTER-RELATED"/>
    <property type="match status" value="1"/>
</dbReference>
<keyword evidence="4 8" id="KW-0812">Transmembrane</keyword>
<organism evidence="9 10">
    <name type="scientific">Candidatus Neptunichlamydia vexilliferae</name>
    <dbReference type="NCBI Taxonomy" id="1651774"/>
    <lineage>
        <taxon>Bacteria</taxon>
        <taxon>Pseudomonadati</taxon>
        <taxon>Chlamydiota</taxon>
        <taxon>Chlamydiia</taxon>
        <taxon>Parachlamydiales</taxon>
        <taxon>Simkaniaceae</taxon>
        <taxon>Candidatus Neptunichlamydia</taxon>
    </lineage>
</organism>
<keyword evidence="10" id="KW-1185">Reference proteome</keyword>
<dbReference type="Pfam" id="PF13520">
    <property type="entry name" value="AA_permease_2"/>
    <property type="match status" value="1"/>
</dbReference>
<accession>A0ABS0AZ01</accession>
<feature type="region of interest" description="Disordered" evidence="7">
    <location>
        <begin position="1"/>
        <end position="39"/>
    </location>
</feature>
<evidence type="ECO:0000256" key="7">
    <source>
        <dbReference type="SAM" id="MobiDB-lite"/>
    </source>
</evidence>
<keyword evidence="3" id="KW-1003">Cell membrane</keyword>
<protein>
    <submittedName>
        <fullName evidence="9">Transporter</fullName>
    </submittedName>
</protein>
<feature type="transmembrane region" description="Helical" evidence="8">
    <location>
        <begin position="344"/>
        <end position="367"/>
    </location>
</feature>
<gene>
    <name evidence="9" type="ORF">NEPTK9_000713</name>
</gene>
<sequence>MPFLNKIGQDRGGEELCDRTNPKLGEGVDRDGRRQRKGSPRHDLLKRLSLIFPNGYHSDPCRRVLVPIGGHLFLDRFLHLSRKKEGWQQKNKDFSFQLHISHAIVDPLLSINKKMKNSTRTLNIFLLAMINVAAICSIKNWPFTAVYGFSSLFYFIVAILIFFIPVSLVSAELATGWPERGGVYAWVKAAFGHRLGFLAGWLLWTENVVWYPTILSFIAGTVAYIFSPTLANNTFYMFCMIFGTFWGVTLINLLGMRVSGWISSLGVILGTITPGIIIIGLGIAWLSGGKPSHVDFSWGSFIPDLSSPAKLSLLVGVLLGFAGMEMSAVHARDVQNPQKNYPRAIFLSAVIIVILSVLGTLAIAVVIPKENINLASGGMEAISIFLDSYNLSWAIPVIAVMITFGALGGTSTWAAGPSKGLLAAAQDGDFPPVLHKVNKHGMPGAMLIFQGIIVSILGAIFLFMPDVNSSFLILLILASQLYLIMYILMFAAGIALRYKKPNTPRPYKIPGGNFGMWLTAGTGLLGALFSIIIGFFPTDDLETGSILFYELFLSLGIIGFCAMPFIILLFKKPSWNEP</sequence>
<name>A0ABS0AZ01_9BACT</name>
<evidence type="ECO:0000256" key="4">
    <source>
        <dbReference type="ARBA" id="ARBA00022692"/>
    </source>
</evidence>
<feature type="transmembrane region" description="Helical" evidence="8">
    <location>
        <begin position="471"/>
        <end position="496"/>
    </location>
</feature>
<feature type="transmembrane region" description="Helical" evidence="8">
    <location>
        <begin position="444"/>
        <end position="464"/>
    </location>
</feature>
<keyword evidence="6 8" id="KW-0472">Membrane</keyword>
<feature type="transmembrane region" description="Helical" evidence="8">
    <location>
        <begin position="147"/>
        <end position="171"/>
    </location>
</feature>
<evidence type="ECO:0000256" key="1">
    <source>
        <dbReference type="ARBA" id="ARBA00004651"/>
    </source>
</evidence>
<proteinExistence type="predicted"/>
<feature type="transmembrane region" description="Helical" evidence="8">
    <location>
        <begin position="516"/>
        <end position="536"/>
    </location>
</feature>
<dbReference type="InterPro" id="IPR050367">
    <property type="entry name" value="APC_superfamily"/>
</dbReference>
<evidence type="ECO:0000313" key="10">
    <source>
        <dbReference type="Proteomes" id="UP001194714"/>
    </source>
</evidence>
<feature type="transmembrane region" description="Helical" evidence="8">
    <location>
        <begin position="261"/>
        <end position="286"/>
    </location>
</feature>
<dbReference type="InterPro" id="IPR002293">
    <property type="entry name" value="AA/rel_permease1"/>
</dbReference>
<reference evidence="9 10" key="1">
    <citation type="submission" date="2020-01" db="EMBL/GenBank/DDBJ databases">
        <title>Draft genome sequence of Cand. Neptunochlamydia vexilliferae K9.</title>
        <authorList>
            <person name="Schulz F."/>
            <person name="Koestlbacher S."/>
            <person name="Wascher F."/>
            <person name="Pizzetti I."/>
            <person name="Horn M."/>
        </authorList>
    </citation>
    <scope>NUCLEOTIDE SEQUENCE [LARGE SCALE GENOMIC DNA]</scope>
    <source>
        <strain evidence="9 10">K9</strain>
    </source>
</reference>
<evidence type="ECO:0000256" key="6">
    <source>
        <dbReference type="ARBA" id="ARBA00023136"/>
    </source>
</evidence>
<feature type="transmembrane region" description="Helical" evidence="8">
    <location>
        <begin position="122"/>
        <end position="141"/>
    </location>
</feature>
<feature type="transmembrane region" description="Helical" evidence="8">
    <location>
        <begin position="388"/>
        <end position="407"/>
    </location>
</feature>
<keyword evidence="2" id="KW-0813">Transport</keyword>
<comment type="subcellular location">
    <subcellularLocation>
        <location evidence="1">Cell membrane</location>
        <topology evidence="1">Multi-pass membrane protein</topology>
    </subcellularLocation>
</comment>
<evidence type="ECO:0000256" key="3">
    <source>
        <dbReference type="ARBA" id="ARBA00022475"/>
    </source>
</evidence>
<feature type="transmembrane region" description="Helical" evidence="8">
    <location>
        <begin position="234"/>
        <end position="255"/>
    </location>
</feature>
<keyword evidence="5 8" id="KW-1133">Transmembrane helix</keyword>
<dbReference type="EMBL" id="JAAEJV010000014">
    <property type="protein sequence ID" value="MBF5059205.1"/>
    <property type="molecule type" value="Genomic_DNA"/>
</dbReference>
<dbReference type="PANTHER" id="PTHR42770:SF15">
    <property type="entry name" value="GLUTAMATE_GAMMA-AMINOBUTYRATE ANTIPORTER-RELATED"/>
    <property type="match status" value="1"/>
</dbReference>
<dbReference type="Gene3D" id="1.20.1740.10">
    <property type="entry name" value="Amino acid/polyamine transporter I"/>
    <property type="match status" value="1"/>
</dbReference>
<comment type="caution">
    <text evidence="9">The sequence shown here is derived from an EMBL/GenBank/DDBJ whole genome shotgun (WGS) entry which is preliminary data.</text>
</comment>
<feature type="transmembrane region" description="Helical" evidence="8">
    <location>
        <begin position="307"/>
        <end position="324"/>
    </location>
</feature>